<dbReference type="Proteomes" id="UP001271723">
    <property type="component" value="Unassembled WGS sequence"/>
</dbReference>
<name>A0ABU4LJQ3_9ACTN</name>
<dbReference type="EMBL" id="JARAVY010000037">
    <property type="protein sequence ID" value="MDX2916011.1"/>
    <property type="molecule type" value="Genomic_DNA"/>
</dbReference>
<sequence length="283" mass="32175">MARERVRWPSVVDRAREIVNGYAPMKVTLRQVMYRLASEGTLPHTAPMYRRLSAQLAKARREGRFPDLIDTVREVHVPPAWTGADAFVAEMPGWFRLDRTEGQEHALYVAAEKDTLRQQLTGWLADAGIPVLVVRGFGSQSYADVVHDRVTADPRAGVLLVVGDFDCSGEDIERDWVARTGCWSRTERILLTYDQVRAYELPATEGKQGDPRWPAFADRYGFDPRRPVQWEVEALEPAELQRLVLAAVDPHIDRDVLAQQIAREEQQRRALEEFVGRWGAASE</sequence>
<organism evidence="1 2">
    <name type="scientific">Streptomyces griseiscabiei</name>
    <dbReference type="NCBI Taxonomy" id="2993540"/>
    <lineage>
        <taxon>Bacteria</taxon>
        <taxon>Bacillati</taxon>
        <taxon>Actinomycetota</taxon>
        <taxon>Actinomycetes</taxon>
        <taxon>Kitasatosporales</taxon>
        <taxon>Streptomycetaceae</taxon>
        <taxon>Streptomyces</taxon>
    </lineage>
</organism>
<gene>
    <name evidence="1" type="ORF">PV517_45985</name>
</gene>
<comment type="caution">
    <text evidence="1">The sequence shown here is derived from an EMBL/GenBank/DDBJ whole genome shotgun (WGS) entry which is preliminary data.</text>
</comment>
<keyword evidence="2" id="KW-1185">Reference proteome</keyword>
<reference evidence="1 2" key="1">
    <citation type="journal article" date="2023" name="Microb. Genom.">
        <title>Mesoterricola silvestris gen. nov., sp. nov., Mesoterricola sediminis sp. nov., Geothrix oryzae sp. nov., Geothrix edaphica sp. nov., Geothrix rubra sp. nov., and Geothrix limicola sp. nov., six novel members of Acidobacteriota isolated from soils.</title>
        <authorList>
            <person name="Weisberg A.J."/>
            <person name="Pearce E."/>
            <person name="Kramer C.G."/>
            <person name="Chang J.H."/>
            <person name="Clarke C.R."/>
        </authorList>
    </citation>
    <scope>NUCLEOTIDE SEQUENCE [LARGE SCALE GENOMIC DNA]</scope>
    <source>
        <strain evidence="1 2">NRRL_B-2795</strain>
    </source>
</reference>
<evidence type="ECO:0000313" key="1">
    <source>
        <dbReference type="EMBL" id="MDX2916011.1"/>
    </source>
</evidence>
<protein>
    <submittedName>
        <fullName evidence="1">Uncharacterized protein</fullName>
    </submittedName>
</protein>
<proteinExistence type="predicted"/>
<accession>A0ABU4LJQ3</accession>
<evidence type="ECO:0000313" key="2">
    <source>
        <dbReference type="Proteomes" id="UP001271723"/>
    </source>
</evidence>
<dbReference type="RefSeq" id="WP_086751590.1">
    <property type="nucleotide sequence ID" value="NZ_JAGJBZ010000008.1"/>
</dbReference>